<dbReference type="SMART" id="SM00530">
    <property type="entry name" value="HTH_XRE"/>
    <property type="match status" value="1"/>
</dbReference>
<accession>A0A379FEI6</accession>
<dbReference type="OrthoDB" id="5346389at2"/>
<dbReference type="AlphaFoldDB" id="A0A379FEI6"/>
<evidence type="ECO:0000313" key="2">
    <source>
        <dbReference type="EMBL" id="SUC17908.1"/>
    </source>
</evidence>
<dbReference type="PANTHER" id="PTHR35010">
    <property type="entry name" value="BLL4672 PROTEIN-RELATED"/>
    <property type="match status" value="1"/>
</dbReference>
<dbReference type="EMBL" id="UGTW01000001">
    <property type="protein sequence ID" value="SUC17908.1"/>
    <property type="molecule type" value="Genomic_DNA"/>
</dbReference>
<dbReference type="RefSeq" id="WP_036936924.1">
    <property type="nucleotide sequence ID" value="NZ_CABMNT010000001.1"/>
</dbReference>
<evidence type="ECO:0000259" key="1">
    <source>
        <dbReference type="SMART" id="SM00530"/>
    </source>
</evidence>
<reference evidence="2 3" key="1">
    <citation type="submission" date="2018-06" db="EMBL/GenBank/DDBJ databases">
        <authorList>
            <consortium name="Pathogen Informatics"/>
            <person name="Doyle S."/>
        </authorList>
    </citation>
    <scope>NUCLEOTIDE SEQUENCE [LARGE SCALE GENOMIC DNA]</scope>
    <source>
        <strain evidence="2 3">NCTC10376</strain>
    </source>
</reference>
<sequence>MTERKRTRPELADFLRTKRQSISPETVGLPGTGRRRTPGLRREEVAALSGVGLTWYTWLEQGRNIGVSSQFLDNLASALRLNSAERQHLYLLSHMREPTETGVTEHQVPATILRILSDLPSEYLCYVLNLHWDVLAYNPKADKYFHFSDHSAENRNYLYLLFMDPRYKTRIDDWENIADRLLASFRRDHARTKNDPNIRNLIATLSCSSPEFKRMWEKHEIYPPCDGTRTLNFDNKKECYEYTSLAFDLEKYNRILVYIPKKHDHF</sequence>
<dbReference type="GO" id="GO:0003677">
    <property type="term" value="F:DNA binding"/>
    <property type="evidence" value="ECO:0007669"/>
    <property type="project" value="InterPro"/>
</dbReference>
<dbReference type="Gene3D" id="1.10.260.40">
    <property type="entry name" value="lambda repressor-like DNA-binding domains"/>
    <property type="match status" value="1"/>
</dbReference>
<dbReference type="Proteomes" id="UP000254331">
    <property type="component" value="Unassembled WGS sequence"/>
</dbReference>
<dbReference type="InterPro" id="IPR041413">
    <property type="entry name" value="MLTR_LBD"/>
</dbReference>
<evidence type="ECO:0000313" key="3">
    <source>
        <dbReference type="Proteomes" id="UP000254331"/>
    </source>
</evidence>
<proteinExistence type="predicted"/>
<protein>
    <recommendedName>
        <fullName evidence="1">HTH cro/C1-type domain-containing protein</fullName>
    </recommendedName>
</protein>
<name>A0A379FEI6_PROVU</name>
<dbReference type="InterPro" id="IPR001387">
    <property type="entry name" value="Cro/C1-type_HTH"/>
</dbReference>
<dbReference type="GeneID" id="93394367"/>
<organism evidence="2 3">
    <name type="scientific">Proteus vulgaris</name>
    <dbReference type="NCBI Taxonomy" id="585"/>
    <lineage>
        <taxon>Bacteria</taxon>
        <taxon>Pseudomonadati</taxon>
        <taxon>Pseudomonadota</taxon>
        <taxon>Gammaproteobacteria</taxon>
        <taxon>Enterobacterales</taxon>
        <taxon>Morganellaceae</taxon>
        <taxon>Proteus</taxon>
    </lineage>
</organism>
<dbReference type="CDD" id="cd00093">
    <property type="entry name" value="HTH_XRE"/>
    <property type="match status" value="1"/>
</dbReference>
<dbReference type="Pfam" id="PF13560">
    <property type="entry name" value="HTH_31"/>
    <property type="match status" value="1"/>
</dbReference>
<dbReference type="InterPro" id="IPR010982">
    <property type="entry name" value="Lambda_DNA-bd_dom_sf"/>
</dbReference>
<feature type="domain" description="HTH cro/C1-type" evidence="1">
    <location>
        <begin position="14"/>
        <end position="86"/>
    </location>
</feature>
<dbReference type="Pfam" id="PF17765">
    <property type="entry name" value="MLTR_LBD"/>
    <property type="match status" value="1"/>
</dbReference>
<gene>
    <name evidence="2" type="ORF">NCTC10376_03861</name>
</gene>
<dbReference type="Gene3D" id="3.30.450.180">
    <property type="match status" value="1"/>
</dbReference>